<evidence type="ECO:0000313" key="3">
    <source>
        <dbReference type="EMBL" id="KAL3799351.1"/>
    </source>
</evidence>
<feature type="chain" id="PRO_5044753133" description="MOSC domain-containing protein" evidence="1">
    <location>
        <begin position="23"/>
        <end position="353"/>
    </location>
</feature>
<keyword evidence="1" id="KW-0732">Signal</keyword>
<dbReference type="AlphaFoldDB" id="A0ABD3QHP8"/>
<keyword evidence="4" id="KW-1185">Reference proteome</keyword>
<organism evidence="3 4">
    <name type="scientific">Cyclotella atomus</name>
    <dbReference type="NCBI Taxonomy" id="382360"/>
    <lineage>
        <taxon>Eukaryota</taxon>
        <taxon>Sar</taxon>
        <taxon>Stramenopiles</taxon>
        <taxon>Ochrophyta</taxon>
        <taxon>Bacillariophyta</taxon>
        <taxon>Coscinodiscophyceae</taxon>
        <taxon>Thalassiosirophycidae</taxon>
        <taxon>Stephanodiscales</taxon>
        <taxon>Stephanodiscaceae</taxon>
        <taxon>Cyclotella</taxon>
    </lineage>
</organism>
<dbReference type="Proteomes" id="UP001530400">
    <property type="component" value="Unassembled WGS sequence"/>
</dbReference>
<sequence length="353" mass="38980">MKLQVLSVAITATATLLQICVSAPKDIHAAFHGGAAWRSIVRHSRPFASECTSFQQTTQLCGSRNVNIVNSISHLFGLKPSNRQVSLENISSSSEPLSGHVVRTAARLYQKSGASTPSSQYYTTRKDSQPMISVTEAGIHGDYNHYRTIALKSTADRAVSILTNDVSAYIRAIEGGSFASRYREGDLGENILIDGIAFRFFRVGKRYKFTRKKEVKPINEDTLVEQVIIEITEPMEPCANLCKLPYINDPSLSSAKDRVSRCRSFINALGQRDGLRGWYAKVIAGGMDSVHVMIKHDMKRNREHGVPQKGYSARKPLSEIMAAQQTQIQATEDDDQILSNIKNADGSNQATSQ</sequence>
<comment type="caution">
    <text evidence="3">The sequence shown here is derived from an EMBL/GenBank/DDBJ whole genome shotgun (WGS) entry which is preliminary data.</text>
</comment>
<dbReference type="InterPro" id="IPR011037">
    <property type="entry name" value="Pyrv_Knase-like_insert_dom_sf"/>
</dbReference>
<dbReference type="SUPFAM" id="SSF50800">
    <property type="entry name" value="PK beta-barrel domain-like"/>
    <property type="match status" value="1"/>
</dbReference>
<feature type="domain" description="MOSC" evidence="2">
    <location>
        <begin position="155"/>
        <end position="287"/>
    </location>
</feature>
<dbReference type="Gene3D" id="2.40.33.20">
    <property type="entry name" value="PK beta-barrel domain-like"/>
    <property type="match status" value="1"/>
</dbReference>
<protein>
    <recommendedName>
        <fullName evidence="2">MOSC domain-containing protein</fullName>
    </recommendedName>
</protein>
<evidence type="ECO:0000256" key="1">
    <source>
        <dbReference type="SAM" id="SignalP"/>
    </source>
</evidence>
<proteinExistence type="predicted"/>
<evidence type="ECO:0000313" key="4">
    <source>
        <dbReference type="Proteomes" id="UP001530400"/>
    </source>
</evidence>
<gene>
    <name evidence="3" type="ORF">ACHAWO_008462</name>
</gene>
<feature type="signal peptide" evidence="1">
    <location>
        <begin position="1"/>
        <end position="22"/>
    </location>
</feature>
<reference evidence="3 4" key="1">
    <citation type="submission" date="2024-10" db="EMBL/GenBank/DDBJ databases">
        <title>Updated reference genomes for cyclostephanoid diatoms.</title>
        <authorList>
            <person name="Roberts W.R."/>
            <person name="Alverson A.J."/>
        </authorList>
    </citation>
    <scope>NUCLEOTIDE SEQUENCE [LARGE SCALE GENOMIC DNA]</scope>
    <source>
        <strain evidence="3 4">AJA010-31</strain>
    </source>
</reference>
<dbReference type="EMBL" id="JALLPJ020000190">
    <property type="protein sequence ID" value="KAL3799351.1"/>
    <property type="molecule type" value="Genomic_DNA"/>
</dbReference>
<dbReference type="InterPro" id="IPR005302">
    <property type="entry name" value="MoCF_Sase_C"/>
</dbReference>
<evidence type="ECO:0000259" key="2">
    <source>
        <dbReference type="Pfam" id="PF03473"/>
    </source>
</evidence>
<name>A0ABD3QHP8_9STRA</name>
<accession>A0ABD3QHP8</accession>
<dbReference type="Pfam" id="PF03473">
    <property type="entry name" value="MOSC"/>
    <property type="match status" value="1"/>
</dbReference>